<accession>R4PYF3</accession>
<dbReference type="InterPro" id="IPR024414">
    <property type="entry name" value="Uncharacterised_PrgI"/>
</dbReference>
<feature type="transmembrane region" description="Helical" evidence="2">
    <location>
        <begin position="25"/>
        <end position="42"/>
    </location>
</feature>
<dbReference type="HOGENOM" id="CLU_939052_0_0_0"/>
<feature type="compositionally biased region" description="Polar residues" evidence="1">
    <location>
        <begin position="293"/>
        <end position="303"/>
    </location>
</feature>
<dbReference type="RefSeq" id="WP_015641686.1">
    <property type="nucleotide sequence ID" value="NC_021219.1"/>
</dbReference>
<dbReference type="KEGG" id="saal:L336_0532"/>
<dbReference type="OrthoDB" id="9776641at2"/>
<keyword evidence="2" id="KW-0472">Membrane</keyword>
<dbReference type="EMBL" id="CP005957">
    <property type="protein sequence ID" value="AGL62236.1"/>
    <property type="molecule type" value="Genomic_DNA"/>
</dbReference>
<protein>
    <recommendedName>
        <fullName evidence="5">PrgI family protein</fullName>
    </recommendedName>
</protein>
<name>R4PYF3_9BACT</name>
<feature type="transmembrane region" description="Helical" evidence="2">
    <location>
        <begin position="48"/>
        <end position="66"/>
    </location>
</feature>
<dbReference type="STRING" id="1332188.L336_0532"/>
<reference evidence="3 4" key="1">
    <citation type="journal article" date="2013" name="Nat. Biotechnol.">
        <title>Genome sequences of rare, uncultured bacteria obtained by differential coverage binning of multiple metagenomes.</title>
        <authorList>
            <person name="Albertsen M."/>
            <person name="Hugenholtz P."/>
            <person name="Skarshewski A."/>
            <person name="Nielsen K.L."/>
            <person name="Tyson G.W."/>
            <person name="Nielsen P.H."/>
        </authorList>
    </citation>
    <scope>NUCLEOTIDE SEQUENCE [LARGE SCALE GENOMIC DNA]</scope>
    <source>
        <strain evidence="3">TM71</strain>
    </source>
</reference>
<dbReference type="AlphaFoldDB" id="R4PYF3"/>
<evidence type="ECO:0000256" key="2">
    <source>
        <dbReference type="SAM" id="Phobius"/>
    </source>
</evidence>
<organism evidence="3 4">
    <name type="scientific">Candidatus Saccharimonas aalborgensis</name>
    <dbReference type="NCBI Taxonomy" id="1332188"/>
    <lineage>
        <taxon>Bacteria</taxon>
        <taxon>Candidatus Saccharimonadota</taxon>
        <taxon>Candidatus Saccharimonadia</taxon>
        <taxon>Candidatus Saccharimonadales</taxon>
        <taxon>Candidatus Saccharimonadaceae</taxon>
        <taxon>Candidatus Saccharimonas</taxon>
    </lineage>
</organism>
<dbReference type="Pfam" id="PF12666">
    <property type="entry name" value="PrgI"/>
    <property type="match status" value="1"/>
</dbReference>
<sequence>MAVYKVAQDVEADDKLIGPFSFRQFIYLIIVAISITLAWGLAQLFVPLAIIPLPIIVFFGALALPLRKDQPMEIYMAALLSYYLKPRRRLWIPDGIESLVEITAPKVVEVQRTKDLSQTEAERRLSYLANIADTEGWAIRHAATPGSGSNMVSDVFLEAQQTVDIMDTQGGIAQSIDTMISQSDARRRQEVVEHMRAPQTVPSNVATQVTPSVQTQVSPPTPPVADPYASLTIAPAQAAAVTASDLAALHQASPYPSNIHQSVIQPLVAQSPPPPTVPPQVPVQPQVPIVNPETNTTPTTSGNGVDPDIINLANNTDLSIETIAHEAERRKKKRDDEQEVVISLH</sequence>
<evidence type="ECO:0000313" key="4">
    <source>
        <dbReference type="Proteomes" id="UP000013893"/>
    </source>
</evidence>
<evidence type="ECO:0000313" key="3">
    <source>
        <dbReference type="EMBL" id="AGL62236.1"/>
    </source>
</evidence>
<keyword evidence="4" id="KW-1185">Reference proteome</keyword>
<gene>
    <name evidence="3" type="ORF">L336_0532</name>
</gene>
<keyword evidence="2" id="KW-1133">Transmembrane helix</keyword>
<proteinExistence type="predicted"/>
<evidence type="ECO:0000256" key="1">
    <source>
        <dbReference type="SAM" id="MobiDB-lite"/>
    </source>
</evidence>
<dbReference type="Proteomes" id="UP000013893">
    <property type="component" value="Chromosome"/>
</dbReference>
<feature type="region of interest" description="Disordered" evidence="1">
    <location>
        <begin position="290"/>
        <end position="309"/>
    </location>
</feature>
<evidence type="ECO:0008006" key="5">
    <source>
        <dbReference type="Google" id="ProtNLM"/>
    </source>
</evidence>
<keyword evidence="2" id="KW-0812">Transmembrane</keyword>